<dbReference type="Gene3D" id="3.40.50.1820">
    <property type="entry name" value="alpha/beta hydrolase"/>
    <property type="match status" value="1"/>
</dbReference>
<dbReference type="OrthoDB" id="9786110at2"/>
<dbReference type="AlphaFoldDB" id="A0A177KYL6"/>
<dbReference type="InterPro" id="IPR029058">
    <property type="entry name" value="AB_hydrolase_fold"/>
</dbReference>
<feature type="active site" description="Charge relay system" evidence="2">
    <location>
        <position position="177"/>
    </location>
</feature>
<dbReference type="PIRSF" id="PIRSF017388">
    <property type="entry name" value="Esterase_lipase"/>
    <property type="match status" value="1"/>
</dbReference>
<evidence type="ECO:0000256" key="3">
    <source>
        <dbReference type="PIRSR" id="PIRSR017388-2"/>
    </source>
</evidence>
<dbReference type="InterPro" id="IPR022742">
    <property type="entry name" value="Hydrolase_4"/>
</dbReference>
<dbReference type="PANTHER" id="PTHR43798:SF31">
    <property type="entry name" value="AB HYDROLASE SUPERFAMILY PROTEIN YCLE"/>
    <property type="match status" value="1"/>
</dbReference>
<feature type="binding site" evidence="3">
    <location>
        <position position="10"/>
    </location>
    <ligand>
        <name>substrate</name>
    </ligand>
</feature>
<feature type="binding site" evidence="3">
    <location>
        <position position="79"/>
    </location>
    <ligand>
        <name>substrate</name>
    </ligand>
</feature>
<protein>
    <submittedName>
        <fullName evidence="5">Carboxylesterase</fullName>
    </submittedName>
</protein>
<dbReference type="PANTHER" id="PTHR43798">
    <property type="entry name" value="MONOACYLGLYCEROL LIPASE"/>
    <property type="match status" value="1"/>
</dbReference>
<dbReference type="InterPro" id="IPR050266">
    <property type="entry name" value="AB_hydrolase_sf"/>
</dbReference>
<name>A0A177KYL6_9BACI</name>
<keyword evidence="1" id="KW-0378">Hydrolase</keyword>
<evidence type="ECO:0000259" key="4">
    <source>
        <dbReference type="Pfam" id="PF12146"/>
    </source>
</evidence>
<accession>A0A177KYL6</accession>
<gene>
    <name evidence="5" type="ORF">AWH48_17275</name>
</gene>
<sequence length="228" mass="25928">MIGCLCIHGFTGAPYEVEPLVDYLQQHTDWKFVVPLLPGHGDTLSLKDSTCTDWVDCAELALQKLFEECEEVYVIGFSMGGLIAAYLTARYSISKLVLLSAAAKYVNPAQIKEDVREMVQDLRKKQLHENELFLRYREKLIITPPAAARQFQKVVRLARPELKKITVPVFIAQGTEDGIVPVTSAEYIYKRLSSAERHLYYSPKAKHLICHTGSKKELFEKVFTFLCK</sequence>
<dbReference type="GO" id="GO:0016020">
    <property type="term" value="C:membrane"/>
    <property type="evidence" value="ECO:0007669"/>
    <property type="project" value="TreeGrafter"/>
</dbReference>
<organism evidence="5 6">
    <name type="scientific">Domibacillus aminovorans</name>
    <dbReference type="NCBI Taxonomy" id="29332"/>
    <lineage>
        <taxon>Bacteria</taxon>
        <taxon>Bacillati</taxon>
        <taxon>Bacillota</taxon>
        <taxon>Bacilli</taxon>
        <taxon>Bacillales</taxon>
        <taxon>Bacillaceae</taxon>
        <taxon>Domibacillus</taxon>
    </lineage>
</organism>
<proteinExistence type="predicted"/>
<evidence type="ECO:0000256" key="2">
    <source>
        <dbReference type="PIRSR" id="PIRSR017388-1"/>
    </source>
</evidence>
<feature type="active site" description="Charge relay system" evidence="2">
    <location>
        <position position="207"/>
    </location>
</feature>
<dbReference type="GO" id="GO:0052689">
    <property type="term" value="F:carboxylic ester hydrolase activity"/>
    <property type="evidence" value="ECO:0007669"/>
    <property type="project" value="InterPro"/>
</dbReference>
<dbReference type="Pfam" id="PF12146">
    <property type="entry name" value="Hydrolase_4"/>
    <property type="match status" value="1"/>
</dbReference>
<dbReference type="SUPFAM" id="SSF53474">
    <property type="entry name" value="alpha/beta-Hydrolases"/>
    <property type="match status" value="1"/>
</dbReference>
<dbReference type="InterPro" id="IPR012354">
    <property type="entry name" value="Esterase_lipase"/>
</dbReference>
<dbReference type="EMBL" id="LQWZ01000008">
    <property type="protein sequence ID" value="OAH58508.1"/>
    <property type="molecule type" value="Genomic_DNA"/>
</dbReference>
<feature type="active site" description="Nucleophile" evidence="2">
    <location>
        <position position="78"/>
    </location>
</feature>
<evidence type="ECO:0000313" key="5">
    <source>
        <dbReference type="EMBL" id="OAH58508.1"/>
    </source>
</evidence>
<reference evidence="5 6" key="1">
    <citation type="submission" date="2016-01" db="EMBL/GenBank/DDBJ databases">
        <title>Investigation of taxonomic status of Bacillus aminovorans.</title>
        <authorList>
            <person name="Verma A."/>
            <person name="Pal Y."/>
            <person name="Krishnamurthi S."/>
        </authorList>
    </citation>
    <scope>NUCLEOTIDE SEQUENCE [LARGE SCALE GENOMIC DNA]</scope>
    <source>
        <strain evidence="5 6">DSM 4337</strain>
    </source>
</reference>
<dbReference type="Proteomes" id="UP000077271">
    <property type="component" value="Unassembled WGS sequence"/>
</dbReference>
<dbReference type="RefSeq" id="WP_018395445.1">
    <property type="nucleotide sequence ID" value="NZ_LQWZ01000008.1"/>
</dbReference>
<comment type="caution">
    <text evidence="5">The sequence shown here is derived from an EMBL/GenBank/DDBJ whole genome shotgun (WGS) entry which is preliminary data.</text>
</comment>
<feature type="domain" description="Serine aminopeptidase S33" evidence="4">
    <location>
        <begin position="5"/>
        <end position="210"/>
    </location>
</feature>
<evidence type="ECO:0000313" key="6">
    <source>
        <dbReference type="Proteomes" id="UP000077271"/>
    </source>
</evidence>
<evidence type="ECO:0000256" key="1">
    <source>
        <dbReference type="ARBA" id="ARBA00022801"/>
    </source>
</evidence>